<dbReference type="Pfam" id="PF13754">
    <property type="entry name" value="Big_3_4"/>
    <property type="match status" value="1"/>
</dbReference>
<organism evidence="2 4">
    <name type="scientific">Holdemania massiliensis</name>
    <dbReference type="NCBI Taxonomy" id="1468449"/>
    <lineage>
        <taxon>Bacteria</taxon>
        <taxon>Bacillati</taxon>
        <taxon>Bacillota</taxon>
        <taxon>Erysipelotrichia</taxon>
        <taxon>Erysipelotrichales</taxon>
        <taxon>Erysipelotrichaceae</taxon>
        <taxon>Holdemania</taxon>
    </lineage>
</organism>
<feature type="domain" description="Ig-like" evidence="1">
    <location>
        <begin position="1"/>
        <end position="84"/>
    </location>
</feature>
<gene>
    <name evidence="3" type="ORF">GKD88_17640</name>
    <name evidence="2" type="ORF">GKE08_17805</name>
</gene>
<evidence type="ECO:0000313" key="5">
    <source>
        <dbReference type="Proteomes" id="UP000480929"/>
    </source>
</evidence>
<proteinExistence type="predicted"/>
<accession>A0A6N7SB74</accession>
<evidence type="ECO:0000313" key="4">
    <source>
        <dbReference type="Proteomes" id="UP000433575"/>
    </source>
</evidence>
<dbReference type="AlphaFoldDB" id="A0A6N7SB74"/>
<dbReference type="EMBL" id="WKPJ01000046">
    <property type="protein sequence ID" value="MSA91181.1"/>
    <property type="molecule type" value="Genomic_DNA"/>
</dbReference>
<protein>
    <recommendedName>
        <fullName evidence="1">Ig-like domain-containing protein</fullName>
    </recommendedName>
</protein>
<dbReference type="Proteomes" id="UP000480929">
    <property type="component" value="Unassembled WGS sequence"/>
</dbReference>
<evidence type="ECO:0000313" key="3">
    <source>
        <dbReference type="EMBL" id="MSC34945.1"/>
    </source>
</evidence>
<evidence type="ECO:0000259" key="1">
    <source>
        <dbReference type="Pfam" id="PF13754"/>
    </source>
</evidence>
<dbReference type="InterPro" id="IPR022038">
    <property type="entry name" value="Ig-like_bact"/>
</dbReference>
<reference evidence="4 5" key="1">
    <citation type="journal article" date="2019" name="Nat. Med.">
        <title>A library of human gut bacterial isolates paired with longitudinal multiomics data enables mechanistic microbiome research.</title>
        <authorList>
            <person name="Poyet M."/>
            <person name="Groussin M."/>
            <person name="Gibbons S.M."/>
            <person name="Avila-Pacheco J."/>
            <person name="Jiang X."/>
            <person name="Kearney S.M."/>
            <person name="Perrotta A.R."/>
            <person name="Berdy B."/>
            <person name="Zhao S."/>
            <person name="Lieberman T.D."/>
            <person name="Swanson P.K."/>
            <person name="Smith M."/>
            <person name="Roesemann S."/>
            <person name="Alexander J.E."/>
            <person name="Rich S.A."/>
            <person name="Livny J."/>
            <person name="Vlamakis H."/>
            <person name="Clish C."/>
            <person name="Bullock K."/>
            <person name="Deik A."/>
            <person name="Scott J."/>
            <person name="Pierce K.A."/>
            <person name="Xavier R.J."/>
            <person name="Alm E.J."/>
        </authorList>
    </citation>
    <scope>NUCLEOTIDE SEQUENCE [LARGE SCALE GENOMIC DNA]</scope>
    <source>
        <strain evidence="2 4">BIOML-A4</strain>
        <strain evidence="3 5">BIOML-A5</strain>
    </source>
</reference>
<comment type="caution">
    <text evidence="2">The sequence shown here is derived from an EMBL/GenBank/DDBJ whole genome shotgun (WGS) entry which is preliminary data.</text>
</comment>
<keyword evidence="5" id="KW-1185">Reference proteome</keyword>
<dbReference type="OrthoDB" id="2064471at2"/>
<sequence length="88" mass="10107">MVTRVFGKAGQYDLEFTKTPEGLWTAAVPFVESCEYVIDLYAEDDAGNVSYYATYLLTFDSSKLQVEMMPLQYVPELIGQGYREEWID</sequence>
<evidence type="ECO:0000313" key="2">
    <source>
        <dbReference type="EMBL" id="MSA91181.1"/>
    </source>
</evidence>
<dbReference type="RefSeq" id="WP_154240527.1">
    <property type="nucleotide sequence ID" value="NZ_WKPI01000049.1"/>
</dbReference>
<dbReference type="EMBL" id="WKPI01000049">
    <property type="protein sequence ID" value="MSC34945.1"/>
    <property type="molecule type" value="Genomic_DNA"/>
</dbReference>
<dbReference type="Proteomes" id="UP000433575">
    <property type="component" value="Unassembled WGS sequence"/>
</dbReference>
<name>A0A6N7SB74_9FIRM</name>